<dbReference type="AlphaFoldDB" id="A0A1G9PXI5"/>
<keyword evidence="4" id="KW-1185">Reference proteome</keyword>
<dbReference type="Gene3D" id="3.40.640.10">
    <property type="entry name" value="Type I PLP-dependent aspartate aminotransferase-like (Major domain)"/>
    <property type="match status" value="1"/>
</dbReference>
<evidence type="ECO:0000313" key="3">
    <source>
        <dbReference type="EMBL" id="SDM02805.1"/>
    </source>
</evidence>
<dbReference type="PANTHER" id="PTHR43586:SF15">
    <property type="entry name" value="BLR3095 PROTEIN"/>
    <property type="match status" value="1"/>
</dbReference>
<sequence>MITFKFKTKIRQLPIVNLISMEKTREQFPILDKCIYVNTAAAGLLSTDLALWRQQHDQAYLIGGSTMKTKAMQTEIPEIRETVANFFQCKTDNVALVPNFSLGFNILLEGLKHNNKVLLLENDYPSVNWPFEYRGFEVFYAKVDEDLEDSILEQVKNYDISILALSLVQWVNGIRIDLDFLKSLKSEFPQLIIIADGTQFLGTTDFNFEDSAIDILGASSYKWLLGGYGNGLMLFKDAIKEKFSVKGMGFNSADTDASGKDTIRFAKHFEPGHLDTLNFGSLRFSLNYLNRLGKDAIELHLRKLSDKAKKEFTDLGLLEKSVVNQKVHSTIFNIKGDNELFELLSNNHIICSQRGGGIRLSFHFYNTEKDIDEIVRILKTAI</sequence>
<keyword evidence="3" id="KW-0456">Lyase</keyword>
<accession>A0A1G9PXI5</accession>
<dbReference type="InterPro" id="IPR000192">
    <property type="entry name" value="Aminotrans_V_dom"/>
</dbReference>
<evidence type="ECO:0000259" key="2">
    <source>
        <dbReference type="Pfam" id="PF00266"/>
    </source>
</evidence>
<feature type="domain" description="Aminotransferase class V" evidence="2">
    <location>
        <begin position="70"/>
        <end position="373"/>
    </location>
</feature>
<proteinExistence type="predicted"/>
<dbReference type="Pfam" id="PF00266">
    <property type="entry name" value="Aminotran_5"/>
    <property type="match status" value="1"/>
</dbReference>
<dbReference type="InterPro" id="IPR015421">
    <property type="entry name" value="PyrdxlP-dep_Trfase_major"/>
</dbReference>
<evidence type="ECO:0000256" key="1">
    <source>
        <dbReference type="ARBA" id="ARBA00022898"/>
    </source>
</evidence>
<name>A0A1G9PXI5_9FLAO</name>
<organism evidence="3 4">
    <name type="scientific">Kriegella aquimaris</name>
    <dbReference type="NCBI Taxonomy" id="192904"/>
    <lineage>
        <taxon>Bacteria</taxon>
        <taxon>Pseudomonadati</taxon>
        <taxon>Bacteroidota</taxon>
        <taxon>Flavobacteriia</taxon>
        <taxon>Flavobacteriales</taxon>
        <taxon>Flavobacteriaceae</taxon>
        <taxon>Kriegella</taxon>
    </lineage>
</organism>
<dbReference type="Proteomes" id="UP000199440">
    <property type="component" value="Unassembled WGS sequence"/>
</dbReference>
<dbReference type="InterPro" id="IPR015422">
    <property type="entry name" value="PyrdxlP-dep_Trfase_small"/>
</dbReference>
<protein>
    <submittedName>
        <fullName evidence="3">Selenocysteine lyase/Cysteine desulfurase</fullName>
    </submittedName>
</protein>
<dbReference type="Gene3D" id="3.90.1150.10">
    <property type="entry name" value="Aspartate Aminotransferase, domain 1"/>
    <property type="match status" value="1"/>
</dbReference>
<dbReference type="InterPro" id="IPR015424">
    <property type="entry name" value="PyrdxlP-dep_Trfase"/>
</dbReference>
<dbReference type="STRING" id="192904.SAMN04488514_104177"/>
<dbReference type="EMBL" id="FNGV01000004">
    <property type="protein sequence ID" value="SDM02805.1"/>
    <property type="molecule type" value="Genomic_DNA"/>
</dbReference>
<keyword evidence="1" id="KW-0663">Pyridoxal phosphate</keyword>
<dbReference type="GO" id="GO:0016829">
    <property type="term" value="F:lyase activity"/>
    <property type="evidence" value="ECO:0007669"/>
    <property type="project" value="UniProtKB-KW"/>
</dbReference>
<reference evidence="3 4" key="1">
    <citation type="submission" date="2016-10" db="EMBL/GenBank/DDBJ databases">
        <authorList>
            <person name="de Groot N.N."/>
        </authorList>
    </citation>
    <scope>NUCLEOTIDE SEQUENCE [LARGE SCALE GENOMIC DNA]</scope>
    <source>
        <strain evidence="3 4">DSM 19886</strain>
    </source>
</reference>
<dbReference type="PANTHER" id="PTHR43586">
    <property type="entry name" value="CYSTEINE DESULFURASE"/>
    <property type="match status" value="1"/>
</dbReference>
<evidence type="ECO:0000313" key="4">
    <source>
        <dbReference type="Proteomes" id="UP000199440"/>
    </source>
</evidence>
<gene>
    <name evidence="3" type="ORF">SAMN04488514_104177</name>
</gene>
<dbReference type="SUPFAM" id="SSF53383">
    <property type="entry name" value="PLP-dependent transferases"/>
    <property type="match status" value="1"/>
</dbReference>